<dbReference type="InterPro" id="IPR029052">
    <property type="entry name" value="Metallo-depent_PP-like"/>
</dbReference>
<dbReference type="Pfam" id="PF09587">
    <property type="entry name" value="PGA_cap"/>
    <property type="match status" value="1"/>
</dbReference>
<comment type="similarity">
    <text evidence="1">Belongs to the CapA family.</text>
</comment>
<evidence type="ECO:0000259" key="2">
    <source>
        <dbReference type="SMART" id="SM00854"/>
    </source>
</evidence>
<evidence type="ECO:0000313" key="3">
    <source>
        <dbReference type="EMBL" id="MDF3831396.1"/>
    </source>
</evidence>
<organism evidence="3 4">
    <name type="scientific">Cupriavidus basilensis</name>
    <dbReference type="NCBI Taxonomy" id="68895"/>
    <lineage>
        <taxon>Bacteria</taxon>
        <taxon>Pseudomonadati</taxon>
        <taxon>Pseudomonadota</taxon>
        <taxon>Betaproteobacteria</taxon>
        <taxon>Burkholderiales</taxon>
        <taxon>Burkholderiaceae</taxon>
        <taxon>Cupriavidus</taxon>
    </lineage>
</organism>
<keyword evidence="4" id="KW-1185">Reference proteome</keyword>
<dbReference type="EMBL" id="JARJLM010000004">
    <property type="protein sequence ID" value="MDF3831396.1"/>
    <property type="molecule type" value="Genomic_DNA"/>
</dbReference>
<accession>A0ABT6AFL9</accession>
<proteinExistence type="inferred from homology"/>
<dbReference type="CDD" id="cd07381">
    <property type="entry name" value="MPP_CapA"/>
    <property type="match status" value="1"/>
</dbReference>
<evidence type="ECO:0000256" key="1">
    <source>
        <dbReference type="ARBA" id="ARBA00005662"/>
    </source>
</evidence>
<dbReference type="SUPFAM" id="SSF56300">
    <property type="entry name" value="Metallo-dependent phosphatases"/>
    <property type="match status" value="1"/>
</dbReference>
<dbReference type="RefSeq" id="WP_276263286.1">
    <property type="nucleotide sequence ID" value="NZ_JARJLM010000004.1"/>
</dbReference>
<dbReference type="Proteomes" id="UP001216674">
    <property type="component" value="Unassembled WGS sequence"/>
</dbReference>
<dbReference type="PANTHER" id="PTHR33393">
    <property type="entry name" value="POLYGLUTAMINE SYNTHESIS ACCESSORY PROTEIN RV0574C-RELATED"/>
    <property type="match status" value="1"/>
</dbReference>
<comment type="caution">
    <text evidence="3">The sequence shown here is derived from an EMBL/GenBank/DDBJ whole genome shotgun (WGS) entry which is preliminary data.</text>
</comment>
<gene>
    <name evidence="3" type="ORF">P3W85_00235</name>
</gene>
<reference evidence="3 4" key="1">
    <citation type="submission" date="2023-03" db="EMBL/GenBank/DDBJ databases">
        <title>Draft assemblies of triclosan tolerant bacteria isolated from returned activated sludge.</title>
        <authorList>
            <person name="Van Hamelsveld S."/>
        </authorList>
    </citation>
    <scope>NUCLEOTIDE SEQUENCE [LARGE SCALE GENOMIC DNA]</scope>
    <source>
        <strain evidence="3 4">GW210010_S58</strain>
    </source>
</reference>
<evidence type="ECO:0000313" key="4">
    <source>
        <dbReference type="Proteomes" id="UP001216674"/>
    </source>
</evidence>
<dbReference type="InterPro" id="IPR052169">
    <property type="entry name" value="CW_Biosynth-Accessory"/>
</dbReference>
<dbReference type="SMART" id="SM00854">
    <property type="entry name" value="PGA_cap"/>
    <property type="match status" value="1"/>
</dbReference>
<protein>
    <submittedName>
        <fullName evidence="3">CapA family protein</fullName>
    </submittedName>
</protein>
<dbReference type="PANTHER" id="PTHR33393:SF11">
    <property type="entry name" value="POLYGLUTAMINE SYNTHESIS ACCESSORY PROTEIN RV0574C-RELATED"/>
    <property type="match status" value="1"/>
</dbReference>
<name>A0ABT6AFL9_9BURK</name>
<dbReference type="Gene3D" id="3.60.21.10">
    <property type="match status" value="1"/>
</dbReference>
<dbReference type="InterPro" id="IPR019079">
    <property type="entry name" value="Capsule_synth_CapA"/>
</dbReference>
<sequence length="387" mass="41457">MGEVSRTATDGTDPAGDGAGVRLFLCGDVMTGRGIDQILPHPGKPHLFEAWVHSAIGYVELAERAAGALRRPVDPSYPWGDALGVLERFQPQARIINLETAVTTSEDAQPGKGIHYRMHPANLPCIASARIDCCVLANNHVLDWGRAGLDETLASLHAAGVRTAGAGRNAAQAAAPAAIDLARGGRVLVFAYATATSGAPPDWAAGGRRAGIGFLAEISTQAADDVARQTLAASAAGDIKVVSLHWGGNWGFEISRQEQAFAHRLIDVAGADIVYGHSSHHIKGIEVYRDRLILYGCGDFLNDYEGIAGHERYRPDLSLMYFPLVDAATGSLRELAAVPMQIHRFRLRQAPQEGVSWLCATLDRECGRWGMHAMRAADDTLSFHWGG</sequence>
<feature type="domain" description="Capsule synthesis protein CapA" evidence="2">
    <location>
        <begin position="22"/>
        <end position="304"/>
    </location>
</feature>